<keyword evidence="5 9" id="KW-0067">ATP-binding</keyword>
<feature type="binding site" evidence="9">
    <location>
        <begin position="250"/>
        <end position="251"/>
    </location>
    <ligand>
        <name>ATP</name>
        <dbReference type="ChEBI" id="CHEBI:30616"/>
    </ligand>
</feature>
<dbReference type="Proteomes" id="UP000692954">
    <property type="component" value="Unassembled WGS sequence"/>
</dbReference>
<keyword evidence="4 13" id="KW-0418">Kinase</keyword>
<evidence type="ECO:0000313" key="17">
    <source>
        <dbReference type="Proteomes" id="UP000692954"/>
    </source>
</evidence>
<dbReference type="EC" id="2.7.11.1" evidence="13"/>
<gene>
    <name evidence="16" type="ORF">PSON_ATCC_30995.1.T0760202</name>
</gene>
<dbReference type="FunFam" id="3.30.200.20:FF:000042">
    <property type="entry name" value="Aurora kinase A"/>
    <property type="match status" value="1"/>
</dbReference>
<protein>
    <recommendedName>
        <fullName evidence="13">Aurora kinase</fullName>
        <ecNumber evidence="13">2.7.11.1</ecNumber>
    </recommendedName>
</protein>
<evidence type="ECO:0000259" key="15">
    <source>
        <dbReference type="PROSITE" id="PS50011"/>
    </source>
</evidence>
<evidence type="ECO:0000256" key="4">
    <source>
        <dbReference type="ARBA" id="ARBA00022777"/>
    </source>
</evidence>
<comment type="similarity">
    <text evidence="13">Belongs to the protein kinase superfamily. Ser/Thr protein kinase family. Aurora subfamily.</text>
</comment>
<dbReference type="InterPro" id="IPR000719">
    <property type="entry name" value="Prot_kinase_dom"/>
</dbReference>
<comment type="catalytic activity">
    <reaction evidence="7 13">
        <text>L-seryl-[protein] + ATP = O-phospho-L-seryl-[protein] + ADP + H(+)</text>
        <dbReference type="Rhea" id="RHEA:17989"/>
        <dbReference type="Rhea" id="RHEA-COMP:9863"/>
        <dbReference type="Rhea" id="RHEA-COMP:11604"/>
        <dbReference type="ChEBI" id="CHEBI:15378"/>
        <dbReference type="ChEBI" id="CHEBI:29999"/>
        <dbReference type="ChEBI" id="CHEBI:30616"/>
        <dbReference type="ChEBI" id="CHEBI:83421"/>
        <dbReference type="ChEBI" id="CHEBI:456216"/>
        <dbReference type="EC" id="2.7.11.1"/>
    </reaction>
</comment>
<dbReference type="OrthoDB" id="377346at2759"/>
<feature type="binding site" evidence="9 11">
    <location>
        <position position="152"/>
    </location>
    <ligand>
        <name>ATP</name>
        <dbReference type="ChEBI" id="CHEBI:30616"/>
    </ligand>
</feature>
<evidence type="ECO:0000256" key="14">
    <source>
        <dbReference type="SAM" id="MobiDB-lite"/>
    </source>
</evidence>
<feature type="cross-link" description="Glycyl lysine isopeptide (Lys-Gly) (interchain with G-Cter in SUMO2)" evidence="10">
    <location>
        <position position="248"/>
    </location>
</feature>
<dbReference type="SMART" id="SM00220">
    <property type="entry name" value="S_TKc"/>
    <property type="match status" value="1"/>
</dbReference>
<dbReference type="CDD" id="cd14007">
    <property type="entry name" value="STKc_Aurora"/>
    <property type="match status" value="1"/>
</dbReference>
<evidence type="ECO:0000256" key="10">
    <source>
        <dbReference type="PIRSR" id="PIRSR630616-3"/>
    </source>
</evidence>
<evidence type="ECO:0000256" key="8">
    <source>
        <dbReference type="PIRSR" id="PIRSR630616-1"/>
    </source>
</evidence>
<dbReference type="GO" id="GO:0005524">
    <property type="term" value="F:ATP binding"/>
    <property type="evidence" value="ECO:0007669"/>
    <property type="project" value="UniProtKB-UniRule"/>
</dbReference>
<comment type="catalytic activity">
    <reaction evidence="6 13">
        <text>L-threonyl-[protein] + ATP = O-phospho-L-threonyl-[protein] + ADP + H(+)</text>
        <dbReference type="Rhea" id="RHEA:46608"/>
        <dbReference type="Rhea" id="RHEA-COMP:11060"/>
        <dbReference type="Rhea" id="RHEA-COMP:11605"/>
        <dbReference type="ChEBI" id="CHEBI:15378"/>
        <dbReference type="ChEBI" id="CHEBI:30013"/>
        <dbReference type="ChEBI" id="CHEBI:30616"/>
        <dbReference type="ChEBI" id="CHEBI:61977"/>
        <dbReference type="ChEBI" id="CHEBI:456216"/>
        <dbReference type="EC" id="2.7.11.1"/>
    </reaction>
</comment>
<organism evidence="16 17">
    <name type="scientific">Paramecium sonneborni</name>
    <dbReference type="NCBI Taxonomy" id="65129"/>
    <lineage>
        <taxon>Eukaryota</taxon>
        <taxon>Sar</taxon>
        <taxon>Alveolata</taxon>
        <taxon>Ciliophora</taxon>
        <taxon>Intramacronucleata</taxon>
        <taxon>Oligohymenophorea</taxon>
        <taxon>Peniculida</taxon>
        <taxon>Parameciidae</taxon>
        <taxon>Paramecium</taxon>
    </lineage>
</organism>
<evidence type="ECO:0000256" key="7">
    <source>
        <dbReference type="ARBA" id="ARBA00048679"/>
    </source>
</evidence>
<evidence type="ECO:0000256" key="9">
    <source>
        <dbReference type="PIRSR" id="PIRSR630616-2"/>
    </source>
</evidence>
<evidence type="ECO:0000256" key="11">
    <source>
        <dbReference type="PROSITE-ProRule" id="PRU10141"/>
    </source>
</evidence>
<keyword evidence="3 9" id="KW-0547">Nucleotide-binding</keyword>
<dbReference type="AlphaFoldDB" id="A0A8S1PF10"/>
<evidence type="ECO:0000256" key="12">
    <source>
        <dbReference type="RuleBase" id="RU000304"/>
    </source>
</evidence>
<dbReference type="FunFam" id="1.10.510.10:FF:000235">
    <property type="entry name" value="Serine/threonine-protein kinase ark1"/>
    <property type="match status" value="1"/>
</dbReference>
<feature type="binding site" evidence="9">
    <location>
        <position position="133"/>
    </location>
    <ligand>
        <name>ATP</name>
        <dbReference type="ChEBI" id="CHEBI:30616"/>
    </ligand>
</feature>
<evidence type="ECO:0000256" key="2">
    <source>
        <dbReference type="ARBA" id="ARBA00022679"/>
    </source>
</evidence>
<dbReference type="PROSITE" id="PS50011">
    <property type="entry name" value="PROTEIN_KINASE_DOM"/>
    <property type="match status" value="1"/>
</dbReference>
<dbReference type="InterPro" id="IPR017441">
    <property type="entry name" value="Protein_kinase_ATP_BS"/>
</dbReference>
<feature type="active site" description="Proton acceptor" evidence="8">
    <location>
        <position position="246"/>
    </location>
</feature>
<dbReference type="Pfam" id="PF00069">
    <property type="entry name" value="Pkinase"/>
    <property type="match status" value="1"/>
</dbReference>
<feature type="domain" description="Protein kinase" evidence="15">
    <location>
        <begin position="123"/>
        <end position="372"/>
    </location>
</feature>
<evidence type="ECO:0000256" key="1">
    <source>
        <dbReference type="ARBA" id="ARBA00022527"/>
    </source>
</evidence>
<evidence type="ECO:0000256" key="5">
    <source>
        <dbReference type="ARBA" id="ARBA00022840"/>
    </source>
</evidence>
<keyword evidence="17" id="KW-1185">Reference proteome</keyword>
<feature type="binding site" evidence="9">
    <location>
        <position position="263"/>
    </location>
    <ligand>
        <name>ATP</name>
        <dbReference type="ChEBI" id="CHEBI:30616"/>
    </ligand>
</feature>
<evidence type="ECO:0000256" key="3">
    <source>
        <dbReference type="ARBA" id="ARBA00022741"/>
    </source>
</evidence>
<sequence length="386" mass="45113">MNSLIQQHRSASSRHRSFLNITTSQQLRMQSPLTYTENSQINQKDLIHKLVQTLRLQPTKKNKENKNKQQKARSQLNSGQKQRVLEDRLQKLETANSPTLGSQNRRMFNQTLPHITQPRYKNFKMLQFLGKGRYSNVHLAIDENTNYHVALKIMKKAQIQQMSQSIAQEIKIQYLLNHPNIVKLYTFFQNTDEIVLVLEYCPNGQIHKILKGLPECSFPEKLASSYIRQILSALIYLHRNGIIHRDLKPENIFLCYNQIKIADFTYSVYSPEDQRQTQCGSLAYLSPEIIRGENYDKSTDMWSLGVLAYELCCGETPWEDLRQDEMQQMIQDGIIKIPDSFSCELKDFISKLVTSDSKSRMTAKQAINHPWVQQYEEQLTKYEFNL</sequence>
<evidence type="ECO:0000256" key="6">
    <source>
        <dbReference type="ARBA" id="ARBA00047899"/>
    </source>
</evidence>
<evidence type="ECO:0000256" key="13">
    <source>
        <dbReference type="RuleBase" id="RU367134"/>
    </source>
</evidence>
<keyword evidence="1 12" id="KW-0723">Serine/threonine-protein kinase</keyword>
<feature type="region of interest" description="Disordered" evidence="14">
    <location>
        <begin position="56"/>
        <end position="83"/>
    </location>
</feature>
<dbReference type="PROSITE" id="PS00108">
    <property type="entry name" value="PROTEIN_KINASE_ST"/>
    <property type="match status" value="1"/>
</dbReference>
<dbReference type="PROSITE" id="PS00107">
    <property type="entry name" value="PROTEIN_KINASE_ATP"/>
    <property type="match status" value="1"/>
</dbReference>
<proteinExistence type="inferred from homology"/>
<comment type="caution">
    <text evidence="16">The sequence shown here is derived from an EMBL/GenBank/DDBJ whole genome shotgun (WGS) entry which is preliminary data.</text>
</comment>
<dbReference type="PANTHER" id="PTHR24350">
    <property type="entry name" value="SERINE/THREONINE-PROTEIN KINASE IAL-RELATED"/>
    <property type="match status" value="1"/>
</dbReference>
<dbReference type="EMBL" id="CAJJDN010000076">
    <property type="protein sequence ID" value="CAD8101840.1"/>
    <property type="molecule type" value="Genomic_DNA"/>
</dbReference>
<name>A0A8S1PF10_9CILI</name>
<feature type="compositionally biased region" description="Polar residues" evidence="14">
    <location>
        <begin position="72"/>
        <end position="81"/>
    </location>
</feature>
<reference evidence="16" key="1">
    <citation type="submission" date="2021-01" db="EMBL/GenBank/DDBJ databases">
        <authorList>
            <consortium name="Genoscope - CEA"/>
            <person name="William W."/>
        </authorList>
    </citation>
    <scope>NUCLEOTIDE SEQUENCE</scope>
</reference>
<dbReference type="InterPro" id="IPR008271">
    <property type="entry name" value="Ser/Thr_kinase_AS"/>
</dbReference>
<evidence type="ECO:0000313" key="16">
    <source>
        <dbReference type="EMBL" id="CAD8101840.1"/>
    </source>
</evidence>
<keyword evidence="2 13" id="KW-0808">Transferase</keyword>
<dbReference type="InterPro" id="IPR030616">
    <property type="entry name" value="Aur-like"/>
</dbReference>
<accession>A0A8S1PF10</accession>
<dbReference type="GO" id="GO:0004674">
    <property type="term" value="F:protein serine/threonine kinase activity"/>
    <property type="evidence" value="ECO:0007669"/>
    <property type="project" value="UniProtKB-KW"/>
</dbReference>